<gene>
    <name evidence="9" type="ORF">EKO04_009671</name>
</gene>
<feature type="compositionally biased region" description="Acidic residues" evidence="8">
    <location>
        <begin position="71"/>
        <end position="84"/>
    </location>
</feature>
<evidence type="ECO:0000313" key="10">
    <source>
        <dbReference type="Proteomes" id="UP000651452"/>
    </source>
</evidence>
<protein>
    <recommendedName>
        <fullName evidence="2">Ubiquitin-like-conjugating enzyme ATG10</fullName>
    </recommendedName>
    <alternativeName>
        <fullName evidence="7">Autophagy-related protein 10</fullName>
    </alternativeName>
</protein>
<dbReference type="Pfam" id="PF03987">
    <property type="entry name" value="Autophagy_act_C"/>
    <property type="match status" value="1"/>
</dbReference>
<dbReference type="GO" id="GO:0032446">
    <property type="term" value="P:protein modification by small protein conjugation"/>
    <property type="evidence" value="ECO:0007669"/>
    <property type="project" value="TreeGrafter"/>
</dbReference>
<comment type="caution">
    <text evidence="9">The sequence shown here is derived from an EMBL/GenBank/DDBJ whole genome shotgun (WGS) entry which is preliminary data.</text>
</comment>
<keyword evidence="4" id="KW-0833">Ubl conjugation pathway</keyword>
<evidence type="ECO:0000256" key="8">
    <source>
        <dbReference type="SAM" id="MobiDB-lite"/>
    </source>
</evidence>
<dbReference type="Proteomes" id="UP000651452">
    <property type="component" value="Unassembled WGS sequence"/>
</dbReference>
<dbReference type="GO" id="GO:0015031">
    <property type="term" value="P:protein transport"/>
    <property type="evidence" value="ECO:0007669"/>
    <property type="project" value="UniProtKB-KW"/>
</dbReference>
<evidence type="ECO:0000256" key="7">
    <source>
        <dbReference type="ARBA" id="ARBA00029833"/>
    </source>
</evidence>
<reference evidence="9" key="1">
    <citation type="submission" date="2018-12" db="EMBL/GenBank/DDBJ databases">
        <authorList>
            <person name="Syme R.A."/>
            <person name="Farfan-Caceres L."/>
            <person name="Lichtenzveig J."/>
        </authorList>
    </citation>
    <scope>NUCLEOTIDE SEQUENCE</scope>
    <source>
        <strain evidence="9">Al4</strain>
    </source>
</reference>
<sequence>MQSGAHKLALFPQLTDSEFNGACSALLEMFRLHEHDQDEWAAVDRLSQNETVYLRIIKTLPLHPNAPDASSETEEGELTEDDDEVAQTLTSPAATIHYDVVLSPSYRVPVLYFKIVDIQHRYPLTAETLYSCVIPHASRAQAQHVGVLGGVTVTDHPATSQPAFFLHPCRTAEVMEASVGGRDITAYDYLVMWMGALGQYVGLNMPMALVREVE</sequence>
<evidence type="ECO:0000256" key="5">
    <source>
        <dbReference type="ARBA" id="ARBA00022927"/>
    </source>
</evidence>
<organism evidence="9 10">
    <name type="scientific">Ascochyta lentis</name>
    <dbReference type="NCBI Taxonomy" id="205686"/>
    <lineage>
        <taxon>Eukaryota</taxon>
        <taxon>Fungi</taxon>
        <taxon>Dikarya</taxon>
        <taxon>Ascomycota</taxon>
        <taxon>Pezizomycotina</taxon>
        <taxon>Dothideomycetes</taxon>
        <taxon>Pleosporomycetidae</taxon>
        <taxon>Pleosporales</taxon>
        <taxon>Pleosporineae</taxon>
        <taxon>Didymellaceae</taxon>
        <taxon>Ascochyta</taxon>
    </lineage>
</organism>
<dbReference type="OrthoDB" id="4089664at2759"/>
<keyword evidence="3" id="KW-0808">Transferase</keyword>
<dbReference type="GO" id="GO:0000045">
    <property type="term" value="P:autophagosome assembly"/>
    <property type="evidence" value="ECO:0007669"/>
    <property type="project" value="TreeGrafter"/>
</dbReference>
<dbReference type="GO" id="GO:0005829">
    <property type="term" value="C:cytosol"/>
    <property type="evidence" value="ECO:0007669"/>
    <property type="project" value="TreeGrafter"/>
</dbReference>
<keyword evidence="5" id="KW-0653">Protein transport</keyword>
<dbReference type="AlphaFoldDB" id="A0A8H7MC05"/>
<evidence type="ECO:0000256" key="4">
    <source>
        <dbReference type="ARBA" id="ARBA00022786"/>
    </source>
</evidence>
<feature type="region of interest" description="Disordered" evidence="8">
    <location>
        <begin position="64"/>
        <end position="84"/>
    </location>
</feature>
<evidence type="ECO:0000256" key="6">
    <source>
        <dbReference type="ARBA" id="ARBA00023006"/>
    </source>
</evidence>
<dbReference type="GO" id="GO:0000422">
    <property type="term" value="P:autophagy of mitochondrion"/>
    <property type="evidence" value="ECO:0007669"/>
    <property type="project" value="TreeGrafter"/>
</dbReference>
<proteinExistence type="inferred from homology"/>
<dbReference type="GO" id="GO:0061651">
    <property type="term" value="F:Atg12 conjugating enzyme activity"/>
    <property type="evidence" value="ECO:0007669"/>
    <property type="project" value="TreeGrafter"/>
</dbReference>
<evidence type="ECO:0000256" key="1">
    <source>
        <dbReference type="ARBA" id="ARBA00005696"/>
    </source>
</evidence>
<reference evidence="9" key="2">
    <citation type="submission" date="2020-09" db="EMBL/GenBank/DDBJ databases">
        <title>Reference genome assembly for Australian Ascochyta lentis isolate Al4.</title>
        <authorList>
            <person name="Lee R.C."/>
            <person name="Farfan-Caceres L.M."/>
            <person name="Debler J.W."/>
            <person name="Williams A.H."/>
            <person name="Henares B.M."/>
        </authorList>
    </citation>
    <scope>NUCLEOTIDE SEQUENCE</scope>
    <source>
        <strain evidence="9">Al4</strain>
    </source>
</reference>
<keyword evidence="5" id="KW-0813">Transport</keyword>
<evidence type="ECO:0000256" key="3">
    <source>
        <dbReference type="ARBA" id="ARBA00022679"/>
    </source>
</evidence>
<dbReference type="PANTHER" id="PTHR14957:SF1">
    <property type="entry name" value="UBIQUITIN-LIKE-CONJUGATING ENZYME ATG10"/>
    <property type="match status" value="1"/>
</dbReference>
<comment type="similarity">
    <text evidence="1">Belongs to the ATG10 family.</text>
</comment>
<dbReference type="InterPro" id="IPR007135">
    <property type="entry name" value="Atg3/Atg10"/>
</dbReference>
<keyword evidence="10" id="KW-1185">Reference proteome</keyword>
<keyword evidence="6" id="KW-0072">Autophagy</keyword>
<dbReference type="Gene3D" id="3.30.1460.50">
    <property type="match status" value="1"/>
</dbReference>
<accession>A0A8H7MC05</accession>
<dbReference type="EMBL" id="RZGK01000018">
    <property type="protein sequence ID" value="KAF9692676.1"/>
    <property type="molecule type" value="Genomic_DNA"/>
</dbReference>
<evidence type="ECO:0000313" key="9">
    <source>
        <dbReference type="EMBL" id="KAF9692676.1"/>
    </source>
</evidence>
<name>A0A8H7MC05_9PLEO</name>
<evidence type="ECO:0000256" key="2">
    <source>
        <dbReference type="ARBA" id="ARBA00021099"/>
    </source>
</evidence>
<dbReference type="PANTHER" id="PTHR14957">
    <property type="entry name" value="UBIQUITIN-LIKE-CONJUGATING ENZYME ATG10"/>
    <property type="match status" value="1"/>
</dbReference>